<dbReference type="KEGG" id="pvo:PVOR_28534"/>
<evidence type="ECO:0000313" key="3">
    <source>
        <dbReference type="Proteomes" id="UP000003094"/>
    </source>
</evidence>
<sequence>MKKGAPQKYTDKQLKDILLKYISKNPGKKINPSILERETGVNRFVWKRRMSEQIAMINEPMQLENTETETSLPLPNVVELVETYWNNKSGLISALSHFNQMLNALHQKAKESDTILEQNQDLAANLSIKEKQIKMLENEIKLLRQQYLEVAVKSTYKTFQDEEALEKIISITKNKKSEDRALNADIVKMYPELFDN</sequence>
<accession>A0A2R9SN22</accession>
<dbReference type="EMBL" id="ADHJ01000048">
    <property type="protein sequence ID" value="EFU38777.1"/>
    <property type="molecule type" value="Genomic_DNA"/>
</dbReference>
<dbReference type="AlphaFoldDB" id="A0A2R9SN22"/>
<evidence type="ECO:0000256" key="1">
    <source>
        <dbReference type="SAM" id="Coils"/>
    </source>
</evidence>
<reference evidence="2 3" key="1">
    <citation type="journal article" date="2010" name="BMC Genomics">
        <title>Genome sequence of the pattern forming Paenibacillus vortex bacterium reveals potential for thriving in complex environments.</title>
        <authorList>
            <person name="Sirota-Madi A."/>
            <person name="Olender T."/>
            <person name="Helman Y."/>
            <person name="Ingham C."/>
            <person name="Brainis I."/>
            <person name="Roth D."/>
            <person name="Hagi E."/>
            <person name="Brodsky L."/>
            <person name="Leshkowitz D."/>
            <person name="Galatenko V."/>
            <person name="Nikolaev V."/>
            <person name="Mugasimangalam R.C."/>
            <person name="Bransburg-Zabary S."/>
            <person name="Gutnick D.L."/>
            <person name="Lancet D."/>
            <person name="Ben-Jacob E."/>
        </authorList>
    </citation>
    <scope>NUCLEOTIDE SEQUENCE [LARGE SCALE GENOMIC DNA]</scope>
    <source>
        <strain evidence="2 3">V453</strain>
    </source>
</reference>
<keyword evidence="3" id="KW-1185">Reference proteome</keyword>
<dbReference type="Proteomes" id="UP000003094">
    <property type="component" value="Unassembled WGS sequence"/>
</dbReference>
<proteinExistence type="predicted"/>
<keyword evidence="1" id="KW-0175">Coiled coil</keyword>
<comment type="caution">
    <text evidence="2">The sequence shown here is derived from an EMBL/GenBank/DDBJ whole genome shotgun (WGS) entry which is preliminary data.</text>
</comment>
<evidence type="ECO:0000313" key="2">
    <source>
        <dbReference type="EMBL" id="EFU38777.1"/>
    </source>
</evidence>
<feature type="coiled-coil region" evidence="1">
    <location>
        <begin position="119"/>
        <end position="153"/>
    </location>
</feature>
<gene>
    <name evidence="2" type="ORF">PVOR_28534</name>
</gene>
<dbReference type="RefSeq" id="WP_006212422.1">
    <property type="nucleotide sequence ID" value="NZ_ADHJ01000048.1"/>
</dbReference>
<protein>
    <submittedName>
        <fullName evidence="2">Uncharacterized protein</fullName>
    </submittedName>
</protein>
<name>A0A2R9SN22_9BACL</name>
<organism evidence="2 3">
    <name type="scientific">Paenibacillus vortex V453</name>
    <dbReference type="NCBI Taxonomy" id="715225"/>
    <lineage>
        <taxon>Bacteria</taxon>
        <taxon>Bacillati</taxon>
        <taxon>Bacillota</taxon>
        <taxon>Bacilli</taxon>
        <taxon>Bacillales</taxon>
        <taxon>Paenibacillaceae</taxon>
        <taxon>Paenibacillus</taxon>
    </lineage>
</organism>